<feature type="domain" description="Alpha/beta hydrolase fold-3" evidence="4">
    <location>
        <begin position="80"/>
        <end position="281"/>
    </location>
</feature>
<keyword evidence="6" id="KW-1185">Reference proteome</keyword>
<dbReference type="PANTHER" id="PTHR48081:SF30">
    <property type="entry name" value="ACETYL-HYDROLASE LIPR-RELATED"/>
    <property type="match status" value="1"/>
</dbReference>
<reference evidence="6" key="1">
    <citation type="journal article" date="2019" name="Int. J. Syst. Evol. Microbiol.">
        <title>The Global Catalogue of Microorganisms (GCM) 10K type strain sequencing project: providing services to taxonomists for standard genome sequencing and annotation.</title>
        <authorList>
            <consortium name="The Broad Institute Genomics Platform"/>
            <consortium name="The Broad Institute Genome Sequencing Center for Infectious Disease"/>
            <person name="Wu L."/>
            <person name="Ma J."/>
        </authorList>
    </citation>
    <scope>NUCLEOTIDE SEQUENCE [LARGE SCALE GENOMIC DNA]</scope>
    <source>
        <strain evidence="6">JCM 15921</strain>
    </source>
</reference>
<name>A0ABP5KI13_9MICC</name>
<dbReference type="PROSITE" id="PS01174">
    <property type="entry name" value="LIPASE_GDXG_SER"/>
    <property type="match status" value="1"/>
</dbReference>
<dbReference type="SUPFAM" id="SSF53474">
    <property type="entry name" value="alpha/beta-Hydrolases"/>
    <property type="match status" value="1"/>
</dbReference>
<dbReference type="InterPro" id="IPR013094">
    <property type="entry name" value="AB_hydrolase_3"/>
</dbReference>
<dbReference type="Pfam" id="PF07859">
    <property type="entry name" value="Abhydrolase_3"/>
    <property type="match status" value="1"/>
</dbReference>
<keyword evidence="2 5" id="KW-0378">Hydrolase</keyword>
<organism evidence="5 6">
    <name type="scientific">Arthrobacter humicola</name>
    <dbReference type="NCBI Taxonomy" id="409291"/>
    <lineage>
        <taxon>Bacteria</taxon>
        <taxon>Bacillati</taxon>
        <taxon>Actinomycetota</taxon>
        <taxon>Actinomycetes</taxon>
        <taxon>Micrococcales</taxon>
        <taxon>Micrococcaceae</taxon>
        <taxon>Arthrobacter</taxon>
    </lineage>
</organism>
<accession>A0ABP5KI13</accession>
<proteinExistence type="inferred from homology"/>
<dbReference type="EMBL" id="BAAAQB010000014">
    <property type="protein sequence ID" value="GAA2131025.1"/>
    <property type="molecule type" value="Genomic_DNA"/>
</dbReference>
<dbReference type="GO" id="GO:0016787">
    <property type="term" value="F:hydrolase activity"/>
    <property type="evidence" value="ECO:0007669"/>
    <property type="project" value="UniProtKB-KW"/>
</dbReference>
<dbReference type="InterPro" id="IPR029058">
    <property type="entry name" value="AB_hydrolase_fold"/>
</dbReference>
<evidence type="ECO:0000256" key="1">
    <source>
        <dbReference type="ARBA" id="ARBA00010515"/>
    </source>
</evidence>
<evidence type="ECO:0000256" key="2">
    <source>
        <dbReference type="ARBA" id="ARBA00022801"/>
    </source>
</evidence>
<dbReference type="RefSeq" id="WP_344363354.1">
    <property type="nucleotide sequence ID" value="NZ_BAAAQB010000014.1"/>
</dbReference>
<evidence type="ECO:0000313" key="6">
    <source>
        <dbReference type="Proteomes" id="UP001500102"/>
    </source>
</evidence>
<feature type="active site" evidence="3">
    <location>
        <position position="154"/>
    </location>
</feature>
<gene>
    <name evidence="5" type="ORF">GCM10009825_12400</name>
</gene>
<dbReference type="InterPro" id="IPR050300">
    <property type="entry name" value="GDXG_lipolytic_enzyme"/>
</dbReference>
<dbReference type="Gene3D" id="3.40.50.1820">
    <property type="entry name" value="alpha/beta hydrolase"/>
    <property type="match status" value="1"/>
</dbReference>
<dbReference type="Proteomes" id="UP001500102">
    <property type="component" value="Unassembled WGS sequence"/>
</dbReference>
<dbReference type="InterPro" id="IPR033140">
    <property type="entry name" value="Lipase_GDXG_put_SER_AS"/>
</dbReference>
<comment type="similarity">
    <text evidence="1">Belongs to the 'GDXG' lipolytic enzyme family.</text>
</comment>
<dbReference type="PANTHER" id="PTHR48081">
    <property type="entry name" value="AB HYDROLASE SUPERFAMILY PROTEIN C4A8.06C"/>
    <property type="match status" value="1"/>
</dbReference>
<evidence type="ECO:0000313" key="5">
    <source>
        <dbReference type="EMBL" id="GAA2131025.1"/>
    </source>
</evidence>
<comment type="caution">
    <text evidence="5">The sequence shown here is derived from an EMBL/GenBank/DDBJ whole genome shotgun (WGS) entry which is preliminary data.</text>
</comment>
<evidence type="ECO:0000259" key="4">
    <source>
        <dbReference type="Pfam" id="PF07859"/>
    </source>
</evidence>
<evidence type="ECO:0000256" key="3">
    <source>
        <dbReference type="PROSITE-ProRule" id="PRU10038"/>
    </source>
</evidence>
<sequence length="311" mass="33222">MRNDAMVAERLKDWGDSLAQLIPILEGDPATQTLDELRDNYVTMLKGHPVPENLIVEHADLGGVPGTVIMPPEVIEGRTLVYFHGGAYIFGASAGYLGLGGRLALALSTKVVLPDYRLAPEHAYPTPIEDCLAVYKWLLDEGHDPDQLVFAGDSAGGSLTVSVMVHARDAGLPLPAGGVAISPWADLEHTGSSMSSRHGLDPLCTKDALDVQARTFLAGAPANSPDASPVFADVSGLPPILVQIGENEVMLSGAMRLATHLAESRVRTTLEVWPGMFHVWHLFAAILPDGQQAIDNAADFLRQAIESRRSA</sequence>
<protein>
    <submittedName>
        <fullName evidence="5">Alpha/beta hydrolase</fullName>
    </submittedName>
</protein>